<comment type="caution">
    <text evidence="1">The sequence shown here is derived from an EMBL/GenBank/DDBJ whole genome shotgun (WGS) entry which is preliminary data.</text>
</comment>
<dbReference type="EMBL" id="NKCL01000734">
    <property type="protein sequence ID" value="RSL53433.1"/>
    <property type="molecule type" value="Genomic_DNA"/>
</dbReference>
<gene>
    <name evidence="1" type="ORF">CEP51_014892</name>
</gene>
<name>A0A428PK82_9HYPO</name>
<evidence type="ECO:0000313" key="1">
    <source>
        <dbReference type="EMBL" id="RSL53433.1"/>
    </source>
</evidence>
<reference evidence="1 2" key="1">
    <citation type="submission" date="2017-06" db="EMBL/GenBank/DDBJ databases">
        <title>Comparative genomic analysis of Ambrosia Fusariam Clade fungi.</title>
        <authorList>
            <person name="Stajich J.E."/>
            <person name="Carrillo J."/>
            <person name="Kijimoto T."/>
            <person name="Eskalen A."/>
            <person name="O'Donnell K."/>
            <person name="Kasson M."/>
        </authorList>
    </citation>
    <scope>NUCLEOTIDE SEQUENCE [LARGE SCALE GENOMIC DNA]</scope>
    <source>
        <strain evidence="1 2">NRRL62606</strain>
    </source>
</reference>
<protein>
    <submittedName>
        <fullName evidence="1">Uncharacterized protein</fullName>
    </submittedName>
</protein>
<dbReference type="AlphaFoldDB" id="A0A428PK82"/>
<accession>A0A428PK82</accession>
<evidence type="ECO:0000313" key="2">
    <source>
        <dbReference type="Proteomes" id="UP000287972"/>
    </source>
</evidence>
<sequence length="121" mass="13713">MRSLGLHRGTINPPHLPLLAVNPNDPFWFPIESYQNQVAILDGRVEGEVPLQVILFPFPHGLNERGDGAFGRCVLENFVSTIPCPRPRFTKSVCHLENDHIMEWVGIWKLQGLPKTCVYLV</sequence>
<dbReference type="Proteomes" id="UP000287972">
    <property type="component" value="Unassembled WGS sequence"/>
</dbReference>
<proteinExistence type="predicted"/>
<keyword evidence="2" id="KW-1185">Reference proteome</keyword>
<organism evidence="1 2">
    <name type="scientific">Fusarium floridanum</name>
    <dbReference type="NCBI Taxonomy" id="1325733"/>
    <lineage>
        <taxon>Eukaryota</taxon>
        <taxon>Fungi</taxon>
        <taxon>Dikarya</taxon>
        <taxon>Ascomycota</taxon>
        <taxon>Pezizomycotina</taxon>
        <taxon>Sordariomycetes</taxon>
        <taxon>Hypocreomycetidae</taxon>
        <taxon>Hypocreales</taxon>
        <taxon>Nectriaceae</taxon>
        <taxon>Fusarium</taxon>
        <taxon>Fusarium solani species complex</taxon>
    </lineage>
</organism>